<name>A0A1V4I9R8_9FIRM</name>
<dbReference type="InterPro" id="IPR038690">
    <property type="entry name" value="NusG_2_sf"/>
</dbReference>
<accession>A0A1V4I9R8</accession>
<dbReference type="AlphaFoldDB" id="A0A1V4I9R8"/>
<evidence type="ECO:0000313" key="3">
    <source>
        <dbReference type="Proteomes" id="UP000190140"/>
    </source>
</evidence>
<keyword evidence="1" id="KW-0812">Transmembrane</keyword>
<dbReference type="Proteomes" id="UP000190140">
    <property type="component" value="Unassembled WGS sequence"/>
</dbReference>
<evidence type="ECO:0000256" key="1">
    <source>
        <dbReference type="SAM" id="Phobius"/>
    </source>
</evidence>
<comment type="caution">
    <text evidence="2">The sequence shown here is derived from an EMBL/GenBank/DDBJ whole genome shotgun (WGS) entry which is preliminary data.</text>
</comment>
<dbReference type="EMBL" id="MZGW01000002">
    <property type="protein sequence ID" value="OPJ56365.1"/>
    <property type="molecule type" value="Genomic_DNA"/>
</dbReference>
<dbReference type="Pfam" id="PF07009">
    <property type="entry name" value="NusG_II"/>
    <property type="match status" value="1"/>
</dbReference>
<dbReference type="RefSeq" id="WP_079411399.1">
    <property type="nucleotide sequence ID" value="NZ_MZGW01000002.1"/>
</dbReference>
<dbReference type="CDD" id="cd09911">
    <property type="entry name" value="Lin0431_like"/>
    <property type="match status" value="1"/>
</dbReference>
<feature type="transmembrane region" description="Helical" evidence="1">
    <location>
        <begin position="6"/>
        <end position="25"/>
    </location>
</feature>
<sequence length="124" mass="14024">MKKGDMILIAIICIVSFGGFLFLNFNKKELNEKYIEIVVDGQTYKKVYINNEEYNEKISVKTEFGENVVYIHDGGVEVESADCKDQICVKTGHIKRSGQIIACLPHKLYVKITGKGNEVDNIAY</sequence>
<dbReference type="Gene3D" id="2.60.320.10">
    <property type="entry name" value="N-utilization substance G protein NusG, insert domain"/>
    <property type="match status" value="1"/>
</dbReference>
<organism evidence="2 3">
    <name type="scientific">Alkalithermobacter paradoxus</name>
    <dbReference type="NCBI Taxonomy" id="29349"/>
    <lineage>
        <taxon>Bacteria</taxon>
        <taxon>Bacillati</taxon>
        <taxon>Bacillota</taxon>
        <taxon>Clostridia</taxon>
        <taxon>Peptostreptococcales</taxon>
        <taxon>Tepidibacteraceae</taxon>
        <taxon>Alkalithermobacter</taxon>
    </lineage>
</organism>
<dbReference type="OrthoDB" id="47603at2"/>
<dbReference type="STRING" id="29349.CLOTH_07690"/>
<reference evidence="2 3" key="1">
    <citation type="submission" date="2017-03" db="EMBL/GenBank/DDBJ databases">
        <title>Genome sequence of Clostridium thermoalcaliphilum DSM 7309.</title>
        <authorList>
            <person name="Poehlein A."/>
            <person name="Daniel R."/>
        </authorList>
    </citation>
    <scope>NUCLEOTIDE SEQUENCE [LARGE SCALE GENOMIC DNA]</scope>
    <source>
        <strain evidence="2 3">DSM 7309</strain>
    </source>
</reference>
<protein>
    <submittedName>
        <fullName evidence="2">Uncharacterized protein</fullName>
    </submittedName>
</protein>
<evidence type="ECO:0000313" key="2">
    <source>
        <dbReference type="EMBL" id="OPJ56365.1"/>
    </source>
</evidence>
<keyword evidence="1" id="KW-1133">Transmembrane helix</keyword>
<proteinExistence type="predicted"/>
<keyword evidence="1" id="KW-0472">Membrane</keyword>
<gene>
    <name evidence="2" type="ORF">CLOTH_07690</name>
</gene>
<keyword evidence="3" id="KW-1185">Reference proteome</keyword>